<feature type="compositionally biased region" description="Low complexity" evidence="16">
    <location>
        <begin position="236"/>
        <end position="253"/>
    </location>
</feature>
<gene>
    <name evidence="18" type="ORF">TR93296</name>
</gene>
<dbReference type="GO" id="GO:0005929">
    <property type="term" value="C:cilium"/>
    <property type="evidence" value="ECO:0007669"/>
    <property type="project" value="UniProtKB-SubCell"/>
</dbReference>
<evidence type="ECO:0000256" key="10">
    <source>
        <dbReference type="ARBA" id="ARBA00022490"/>
    </source>
</evidence>
<protein>
    <recommendedName>
        <fullName evidence="8">Folliculin</fullName>
    </recommendedName>
</protein>
<dbReference type="InterPro" id="IPR044886">
    <property type="entry name" value="FLCN_DENN_C_sf"/>
</dbReference>
<comment type="subcellular location">
    <subcellularLocation>
        <location evidence="2">Cell projection</location>
        <location evidence="2">Cilium</location>
    </subcellularLocation>
    <subcellularLocation>
        <location evidence="4">Cytoplasm</location>
        <location evidence="4">Cytoskeleton</location>
        <location evidence="4">Microtubule organizing center</location>
        <location evidence="4">Centrosome</location>
    </subcellularLocation>
    <subcellularLocation>
        <location evidence="3">Cytoplasm</location>
        <location evidence="3">Cytoskeleton</location>
        <location evidence="3">Spindle</location>
    </subcellularLocation>
    <subcellularLocation>
        <location evidence="5">Cytoplasm</location>
        <location evidence="5">Cytosol</location>
    </subcellularLocation>
    <subcellularLocation>
        <location evidence="6">Lysosome membrane</location>
    </subcellularLocation>
    <subcellularLocation>
        <location evidence="1">Nucleus</location>
    </subcellularLocation>
</comment>
<evidence type="ECO:0000256" key="9">
    <source>
        <dbReference type="ARBA" id="ARBA00022468"/>
    </source>
</evidence>
<evidence type="ECO:0000256" key="6">
    <source>
        <dbReference type="ARBA" id="ARBA00004656"/>
    </source>
</evidence>
<evidence type="ECO:0000256" key="15">
    <source>
        <dbReference type="ARBA" id="ARBA00023273"/>
    </source>
</evidence>
<evidence type="ECO:0000313" key="18">
    <source>
        <dbReference type="EMBL" id="JAP45931.1"/>
    </source>
</evidence>
<dbReference type="GO" id="GO:0005096">
    <property type="term" value="F:GTPase activator activity"/>
    <property type="evidence" value="ECO:0007669"/>
    <property type="project" value="UniProtKB-KW"/>
</dbReference>
<evidence type="ECO:0000256" key="12">
    <source>
        <dbReference type="ARBA" id="ARBA00023212"/>
    </source>
</evidence>
<dbReference type="GO" id="GO:1904263">
    <property type="term" value="P:positive regulation of TORC1 signaling"/>
    <property type="evidence" value="ECO:0007669"/>
    <property type="project" value="TreeGrafter"/>
</dbReference>
<dbReference type="InterPro" id="IPR037521">
    <property type="entry name" value="FLCN/SMCR8_DENN"/>
</dbReference>
<keyword evidence="11" id="KW-0472">Membrane</keyword>
<keyword evidence="10" id="KW-0963">Cytoplasm</keyword>
<feature type="domain" description="UDENN FLCN/SMCR8-type" evidence="17">
    <location>
        <begin position="111"/>
        <end position="751"/>
    </location>
</feature>
<organism evidence="18">
    <name type="scientific">Schistocephalus solidus</name>
    <name type="common">Tapeworm</name>
    <dbReference type="NCBI Taxonomy" id="70667"/>
    <lineage>
        <taxon>Eukaryota</taxon>
        <taxon>Metazoa</taxon>
        <taxon>Spiralia</taxon>
        <taxon>Lophotrochozoa</taxon>
        <taxon>Platyhelminthes</taxon>
        <taxon>Cestoda</taxon>
        <taxon>Eucestoda</taxon>
        <taxon>Diphyllobothriidea</taxon>
        <taxon>Diphyllobothriidae</taxon>
        <taxon>Schistocephalus</taxon>
    </lineage>
</organism>
<feature type="compositionally biased region" description="Polar residues" evidence="16">
    <location>
        <begin position="621"/>
        <end position="636"/>
    </location>
</feature>
<dbReference type="GO" id="GO:0005819">
    <property type="term" value="C:spindle"/>
    <property type="evidence" value="ECO:0007669"/>
    <property type="project" value="UniProtKB-SubCell"/>
</dbReference>
<keyword evidence="12" id="KW-0206">Cytoskeleton</keyword>
<evidence type="ECO:0000256" key="3">
    <source>
        <dbReference type="ARBA" id="ARBA00004186"/>
    </source>
</evidence>
<dbReference type="PROSITE" id="PS51834">
    <property type="entry name" value="DENN_FLCN_SMCR8"/>
    <property type="match status" value="1"/>
</dbReference>
<sequence length="795" mass="85690">MDAVVVLCHFCEQHGPAIIMSTQPFRQAPPQSAQKTSNGRPMASSSSGSFTIMAADSTVWRGDSANVTMNSLHEYIASSVSATQSSGAVQESNLSNQHTGTCRACSFVTREEIGFVSQDFTAKTAYVSTQFPVDPTVASIVRSACMRSLSCEVLPGREGPVYFGDDVNGHVISYAFFIKDHSARGYQVKYSFLVISWDQIFLMNLWPFIVKNFECMASRLQRAGSRVYEDKMAAAGRSMTPPSRGSRTPPRVSLATTPPANFNVATSPPPMSMTGTPSASGYHRQQHQNPPLLSSQAIAAGNAVAGSQLGASCGGKSVGQRRATDSDMRSLADLTKDDQIFYRIHAWFTWLLRLAGRNWTVYPIVQGPICEDQQVEAEHREGQDDLFLPPSVTGGVFGSAGDQQTQQHLHRGDSGFGLLSATSAANSSAAAVLVSPLNLAIGQSLGWTDGSLEGEIDLQFRLLTRLFKCVGEDVFSRIVHHVTVGNQVIVLPLEDARLGSLTTAALARFLPRGCVHMVIDSPEYVPAFYCNLLSLTPDAFVSCGPGPPDPSYMLLQVSVYSPTLAHPRPEQVFGEADHDSSDGSTESDADVVLKSLHFVPTFGLSLQPSLATRQIGQRKTSTGCSTALDGSQSPSLVSPMPQPAPAWAATSARAASPPLPTPQNKSSLARQVVNLFRAEPPVPSSTLNLALAAIRQEWIDRARFFYSFKRCQGPALVNEDAAKRCASVLAALQCLTPEDEIIVRFWQKGLSQKTRQNVCHTHRSVHSSRRASGSSGTIGTSDISFAINALDTLHF</sequence>
<evidence type="ECO:0000256" key="13">
    <source>
        <dbReference type="ARBA" id="ARBA00023228"/>
    </source>
</evidence>
<dbReference type="InterPro" id="IPR021713">
    <property type="entry name" value="Folliculin"/>
</dbReference>
<proteinExistence type="inferred from homology"/>
<dbReference type="GO" id="GO:0005813">
    <property type="term" value="C:centrosome"/>
    <property type="evidence" value="ECO:0007669"/>
    <property type="project" value="UniProtKB-SubCell"/>
</dbReference>
<feature type="compositionally biased region" description="Polar residues" evidence="16">
    <location>
        <begin position="254"/>
        <end position="264"/>
    </location>
</feature>
<accession>A0A0X3P1S0</accession>
<evidence type="ECO:0000256" key="7">
    <source>
        <dbReference type="ARBA" id="ARBA00009987"/>
    </source>
</evidence>
<dbReference type="Gene3D" id="1.10.10.1730">
    <property type="entry name" value="Folliculin"/>
    <property type="match status" value="1"/>
</dbReference>
<feature type="compositionally biased region" description="Low complexity" evidence="16">
    <location>
        <begin position="645"/>
        <end position="656"/>
    </location>
</feature>
<reference evidence="18" key="1">
    <citation type="submission" date="2016-01" db="EMBL/GenBank/DDBJ databases">
        <title>Reference transcriptome for the parasite Schistocephalus solidus: insights into the molecular evolution of parasitism.</title>
        <authorList>
            <person name="Hebert F.O."/>
            <person name="Grambauer S."/>
            <person name="Barber I."/>
            <person name="Landry C.R."/>
            <person name="Aubin-Horth N."/>
        </authorList>
    </citation>
    <scope>NUCLEOTIDE SEQUENCE</scope>
</reference>
<feature type="region of interest" description="Disordered" evidence="16">
    <location>
        <begin position="233"/>
        <end position="289"/>
    </location>
</feature>
<keyword evidence="14" id="KW-0539">Nucleus</keyword>
<dbReference type="GO" id="GO:0005829">
    <property type="term" value="C:cytosol"/>
    <property type="evidence" value="ECO:0007669"/>
    <property type="project" value="UniProtKB-SubCell"/>
</dbReference>
<keyword evidence="13" id="KW-0458">Lysosome</keyword>
<evidence type="ECO:0000256" key="14">
    <source>
        <dbReference type="ARBA" id="ARBA00023242"/>
    </source>
</evidence>
<dbReference type="InterPro" id="IPR032035">
    <property type="entry name" value="Folliculin_DENN"/>
</dbReference>
<feature type="region of interest" description="Disordered" evidence="16">
    <location>
        <begin position="621"/>
        <end position="664"/>
    </location>
</feature>
<dbReference type="Pfam" id="PF16692">
    <property type="entry name" value="Folliculin_C"/>
    <property type="match status" value="2"/>
</dbReference>
<evidence type="ECO:0000256" key="1">
    <source>
        <dbReference type="ARBA" id="ARBA00004123"/>
    </source>
</evidence>
<evidence type="ECO:0000256" key="2">
    <source>
        <dbReference type="ARBA" id="ARBA00004138"/>
    </source>
</evidence>
<evidence type="ECO:0000256" key="11">
    <source>
        <dbReference type="ARBA" id="ARBA00023136"/>
    </source>
</evidence>
<comment type="similarity">
    <text evidence="7">Belongs to the folliculin family.</text>
</comment>
<keyword evidence="9" id="KW-0343">GTPase activation</keyword>
<evidence type="ECO:0000259" key="17">
    <source>
        <dbReference type="PROSITE" id="PS51834"/>
    </source>
</evidence>
<evidence type="ECO:0000256" key="4">
    <source>
        <dbReference type="ARBA" id="ARBA00004300"/>
    </source>
</evidence>
<feature type="region of interest" description="Disordered" evidence="16">
    <location>
        <begin position="26"/>
        <end position="48"/>
    </location>
</feature>
<evidence type="ECO:0000256" key="5">
    <source>
        <dbReference type="ARBA" id="ARBA00004514"/>
    </source>
</evidence>
<dbReference type="InterPro" id="IPR037520">
    <property type="entry name" value="Folliculin/SMCR8_longin"/>
</dbReference>
<dbReference type="AlphaFoldDB" id="A0A0X3P1S0"/>
<evidence type="ECO:0000256" key="8">
    <source>
        <dbReference type="ARBA" id="ARBA00021824"/>
    </source>
</evidence>
<dbReference type="Gene3D" id="3.40.50.12430">
    <property type="match status" value="1"/>
</dbReference>
<evidence type="ECO:0000256" key="16">
    <source>
        <dbReference type="SAM" id="MobiDB-lite"/>
    </source>
</evidence>
<dbReference type="PANTHER" id="PTHR31441">
    <property type="entry name" value="FOLLICULIN FAMILY MEMBER"/>
    <property type="match status" value="1"/>
</dbReference>
<dbReference type="GO" id="GO:0005765">
    <property type="term" value="C:lysosomal membrane"/>
    <property type="evidence" value="ECO:0007669"/>
    <property type="project" value="UniProtKB-SubCell"/>
</dbReference>
<name>A0A0X3P1S0_SCHSO</name>
<dbReference type="Pfam" id="PF11704">
    <property type="entry name" value="Folliculin"/>
    <property type="match status" value="1"/>
</dbReference>
<dbReference type="EMBL" id="GEEE01017294">
    <property type="protein sequence ID" value="JAP45931.1"/>
    <property type="molecule type" value="Transcribed_RNA"/>
</dbReference>
<dbReference type="GO" id="GO:0000122">
    <property type="term" value="P:negative regulation of transcription by RNA polymerase II"/>
    <property type="evidence" value="ECO:0007669"/>
    <property type="project" value="TreeGrafter"/>
</dbReference>
<keyword evidence="15" id="KW-0966">Cell projection</keyword>
<dbReference type="PANTHER" id="PTHR31441:SF2">
    <property type="entry name" value="FOLLICULIN"/>
    <property type="match status" value="1"/>
</dbReference>
<dbReference type="GO" id="GO:0005634">
    <property type="term" value="C:nucleus"/>
    <property type="evidence" value="ECO:0007669"/>
    <property type="project" value="UniProtKB-SubCell"/>
</dbReference>